<dbReference type="InterPro" id="IPR046523">
    <property type="entry name" value="UTP20_dom"/>
</dbReference>
<name>A0A8H3U0A5_9TREE</name>
<dbReference type="GO" id="GO:0030686">
    <property type="term" value="C:90S preribosome"/>
    <property type="evidence" value="ECO:0007669"/>
    <property type="project" value="TreeGrafter"/>
</dbReference>
<accession>A0A8H3U0A5</accession>
<dbReference type="Pfam" id="PF20416">
    <property type="entry name" value="UTP20"/>
    <property type="match status" value="1"/>
</dbReference>
<protein>
    <recommendedName>
        <fullName evidence="9">U3 small nucleolar RNA-associated protein 20</fullName>
    </recommendedName>
</protein>
<evidence type="ECO:0000256" key="3">
    <source>
        <dbReference type="SAM" id="MobiDB-lite"/>
    </source>
</evidence>
<evidence type="ECO:0000259" key="4">
    <source>
        <dbReference type="Pfam" id="PF07539"/>
    </source>
</evidence>
<evidence type="ECO:0000256" key="2">
    <source>
        <dbReference type="SAM" id="Coils"/>
    </source>
</evidence>
<dbReference type="InterPro" id="IPR057525">
    <property type="entry name" value="UTP20_C"/>
</dbReference>
<feature type="coiled-coil region" evidence="2">
    <location>
        <begin position="2336"/>
        <end position="2363"/>
    </location>
</feature>
<dbReference type="Pfam" id="PF07539">
    <property type="entry name" value="UTP20_N"/>
    <property type="match status" value="1"/>
</dbReference>
<dbReference type="PROSITE" id="PS50077">
    <property type="entry name" value="HEAT_REPEAT"/>
    <property type="match status" value="1"/>
</dbReference>
<dbReference type="Proteomes" id="UP000620104">
    <property type="component" value="Unassembled WGS sequence"/>
</dbReference>
<dbReference type="GO" id="GO:0032040">
    <property type="term" value="C:small-subunit processome"/>
    <property type="evidence" value="ECO:0007669"/>
    <property type="project" value="TreeGrafter"/>
</dbReference>
<feature type="domain" description="U3 small nucleolar RNA-associated protein 20 N-terminal" evidence="4">
    <location>
        <begin position="913"/>
        <end position="1528"/>
    </location>
</feature>
<feature type="region of interest" description="Disordered" evidence="3">
    <location>
        <begin position="1140"/>
        <end position="1159"/>
    </location>
</feature>
<feature type="compositionally biased region" description="Basic and acidic residues" evidence="3">
    <location>
        <begin position="2669"/>
        <end position="2678"/>
    </location>
</feature>
<comment type="caution">
    <text evidence="7">The sequence shown here is derived from an EMBL/GenBank/DDBJ whole genome shotgun (WGS) entry which is preliminary data.</text>
</comment>
<dbReference type="PANTHER" id="PTHR17695">
    <property type="entry name" value="SMALL SUBUNIT PROCESSOME COMPONENT 20 HOMOLOG"/>
    <property type="match status" value="1"/>
</dbReference>
<feature type="domain" description="U3 small nucleolar RNA-associated protein 20" evidence="5">
    <location>
        <begin position="1742"/>
        <end position="1964"/>
    </location>
</feature>
<dbReference type="InterPro" id="IPR011430">
    <property type="entry name" value="UTP20_N"/>
</dbReference>
<evidence type="ECO:0000313" key="8">
    <source>
        <dbReference type="Proteomes" id="UP000620104"/>
    </source>
</evidence>
<dbReference type="SUPFAM" id="SSF48371">
    <property type="entry name" value="ARM repeat"/>
    <property type="match status" value="3"/>
</dbReference>
<feature type="region of interest" description="Disordered" evidence="3">
    <location>
        <begin position="2629"/>
        <end position="2684"/>
    </location>
</feature>
<dbReference type="Pfam" id="PF23099">
    <property type="entry name" value="UTP20_C"/>
    <property type="match status" value="1"/>
</dbReference>
<reference evidence="7" key="1">
    <citation type="submission" date="2020-07" db="EMBL/GenBank/DDBJ databases">
        <title>Draft Genome Sequence of a Deep-Sea Yeast, Naganishia (Cryptococcus) liquefaciens strain N6.</title>
        <authorList>
            <person name="Han Y.W."/>
            <person name="Kajitani R."/>
            <person name="Morimoto H."/>
            <person name="Parhat M."/>
            <person name="Tsubouchi H."/>
            <person name="Bakenova O."/>
            <person name="Ogata M."/>
            <person name="Argunhan B."/>
            <person name="Aoki R."/>
            <person name="Kajiwara S."/>
            <person name="Itoh T."/>
            <person name="Iwasaki H."/>
        </authorList>
    </citation>
    <scope>NUCLEOTIDE SEQUENCE</scope>
    <source>
        <strain evidence="7">N6</strain>
    </source>
</reference>
<gene>
    <name evidence="7" type="ORF">NliqN6_6480</name>
</gene>
<keyword evidence="8" id="KW-1185">Reference proteome</keyword>
<keyword evidence="2" id="KW-0175">Coiled coil</keyword>
<dbReference type="InterPro" id="IPR052575">
    <property type="entry name" value="SSU_processome_comp_20"/>
</dbReference>
<feature type="domain" description="U3 small nucleolar RNA-associated protein 20 C-terminal" evidence="6">
    <location>
        <begin position="2458"/>
        <end position="2668"/>
    </location>
</feature>
<proteinExistence type="predicted"/>
<dbReference type="InterPro" id="IPR016024">
    <property type="entry name" value="ARM-type_fold"/>
</dbReference>
<dbReference type="PANTHER" id="PTHR17695:SF11">
    <property type="entry name" value="SMALL SUBUNIT PROCESSOME COMPONENT 20 HOMOLOG"/>
    <property type="match status" value="1"/>
</dbReference>
<dbReference type="Gene3D" id="1.25.10.10">
    <property type="entry name" value="Leucine-rich Repeat Variant"/>
    <property type="match status" value="2"/>
</dbReference>
<feature type="region of interest" description="Disordered" evidence="3">
    <location>
        <begin position="1694"/>
        <end position="1714"/>
    </location>
</feature>
<evidence type="ECO:0000313" key="7">
    <source>
        <dbReference type="EMBL" id="GHJ90078.1"/>
    </source>
</evidence>
<dbReference type="EMBL" id="BLZA01000057">
    <property type="protein sequence ID" value="GHJ90078.1"/>
    <property type="molecule type" value="Genomic_DNA"/>
</dbReference>
<dbReference type="OrthoDB" id="360653at2759"/>
<organism evidence="7 8">
    <name type="scientific">Naganishia liquefaciens</name>
    <dbReference type="NCBI Taxonomy" id="104408"/>
    <lineage>
        <taxon>Eukaryota</taxon>
        <taxon>Fungi</taxon>
        <taxon>Dikarya</taxon>
        <taxon>Basidiomycota</taxon>
        <taxon>Agaricomycotina</taxon>
        <taxon>Tremellomycetes</taxon>
        <taxon>Filobasidiales</taxon>
        <taxon>Filobasidiaceae</taxon>
        <taxon>Naganishia</taxon>
    </lineage>
</organism>
<evidence type="ECO:0000259" key="6">
    <source>
        <dbReference type="Pfam" id="PF23099"/>
    </source>
</evidence>
<feature type="compositionally biased region" description="Acidic residues" evidence="3">
    <location>
        <begin position="1699"/>
        <end position="1711"/>
    </location>
</feature>
<feature type="compositionally biased region" description="Basic and acidic residues" evidence="3">
    <location>
        <begin position="2629"/>
        <end position="2661"/>
    </location>
</feature>
<dbReference type="InterPro" id="IPR021133">
    <property type="entry name" value="HEAT_type_2"/>
</dbReference>
<evidence type="ECO:0000259" key="5">
    <source>
        <dbReference type="Pfam" id="PF20416"/>
    </source>
</evidence>
<sequence>MAEEEPPRKRYRYESYTKQLTHIKVDTAKTKGSSWDEIESADTNVEDELAQSVTPLTTALEDLSLLHLVIPYTTLTKQLIPLTRTLPLTLHNLQPTQELFHAFFQAITSASTTESSGLDGALILYSKWFETVSEEGVGCLVEGTEDLLRIGELNGLQAVLIEKTYSTLSAIFKTMAATLVQQKTTESRQVLQELWALCTPYLSATVKPHVRSCVAQAWAVILRRARGEVAQDLIHIMVERLEEVGVRGIASTLSESMKGATQLLHSRATQLYNLLLQKLLATSDVGSSSSLLSCMVFLTTSLIHHTSATAMAPIHNLVIAAMKASITEKAAPSALTLAQSTAVLRLASTLVGVRKGMRVPPAVSGSGQPSALQQYMQALVAWLPTIESSDRAWRIEYLRALTACLVGGKLGDWLSPGVKLIDGVWESLPLDEKFSWTSALVRIKWKGVEQFVLHHVARTSVTSLKDHRLETISLLAVLAKGGFLDAGLGNVQGGRWKELLSRSVAELFSQWSQSPMPIDQPGTLKCIARTFKLCTTLAASAQRTFLSPLRDLLISLRRLATAMSEAEAREAFAAGPFNIGHTLGAGLACLGEMDSAGVDGAGVAVKDVVEDAQELLVIWGWHRQVLQGLAVTRGHWVDTKSIEISRRLQNTLSSLLTSQDSLIRTSALEILSQAKTYTIPKVEGTDVSAEDLDLYEFCLHVEEAGMSLQNVREKTTQIRKIEIALRGLTLAGADELPLLNNLMGYLLSQLKVNFRPLYPDTIDVLATFAQKYAEPFWSLTFAELEKCSKNDASLLVTVAKPAWLEEAEASRSEDEPNEENIDKSLHCPNAAKLDRLLNAAMTTEDIKSGDPEELEHQVFQEHFDALNYETQLIKLLEKVPNLVEKHGRQVVPLYLAIVNFDPESEQVKLSLRVAQAKLANYLELFGHFTNPKALYQSQEALDAHLDILAKGESKLQSLALTCVATYRQPGILPYEERLQALLVDSKFRDTLSSFPLGVNSELIEPSHRRELMPVLLRILYGIMIARRGRNSSNQGPAARKHAILAALAGCTAEDLGTLVHLMLQPFHPLLEKPESSTKFTISDDILDMVDHIPRRAQSGFLSMLADVLKHLSKQIVPLWPVLLSTTIRLTAAAQRSIGKETHHQAFEDGETEDTQEVHSGSVRSIRTLGVRRLADFFKAPVDFDFEFYMPAIFASIISPRLPTLPQENTQSPSALMEIFGTWSSRPEMTFFLVRYDPTVLPQMFHCLAQPRVKPIVVTHILDLADRLLAYAREDGQDSLIVQKIIQPHLGALLDGLVTYMASAASKNNSGRDEIIKRQISILSQIAHHVDTSEQAQQIIEMLLPLLRRPGKQVPERVKADILTTLHALLPSVNDFTDLESTFHRGIYNSLASLFRSLYTRAARDSLVKAFQTFTLANPALSSIINVIGEINAFSVKRIDEPDFDRRLTGYARINDAHTTYGVSHWIPLLHNFLFYIQDAEELTIRSNASTCLKLFIDFVIRGETSEEKDNVLLNLLYPGLRNVLNNKSELVRAEALGVLAYAVSQCTHLEVFAEMQTLMAEDEESNVFNNIYHLQIHRRARALRRLVECCAGSAIREASINGIFVPIVGHIISGATEKSDDNLINEAVRTLGSLSTSLGWSRYQSLVLTYLRLATVKGGNQKHFVRAISAILDNFHFAMDDDIADEAYEEEQTPALLDGDVDERNDDEGTEQQEFRRKEAKRIADYVTGRLLPALIKFVEQKDETEDSIRIPVAVGVVKVARALPEETRNAEVTRTITVLSQILRSKDYNVRKLVKKTLSSIAIILGPEWLGSIFKELRGALQRGPQLHVLAFVVHAILVDVTSNAANRFTNLDNAVIDVVTVSAEVIWGQSGRDVDAEGFKTKMPEVNGAAKAAYHSFELISSLISPTKISQVLVPLRAILHETQATKPMQQVDDVLKSIAIGLKSNKQMGAIEILRLCHTLINSSSAFLQKDKEAKPLRDMGPEAAGAFKVQMKRKAESSGDFYESNAHKFIGFGLELFVKAFTAQKFDFADPTILSRLSPLVKVIGNTLYAKNDNVLSWGLRAMTAICKTPVPAVTSAMPVVLEQIIKVIKQHGGTISVEINQVAVKSLTNIIRHVKTAEVKESQLKYVLEVITPDLEEHDTQGIAFDLLRAIISRRFVVAEIYDLMERVSSIMVTSQSKQVQETCRSALLAFMLDYPQGKGRLKAQMTFLAQNLSYVYESGRLSVMELLEHVFIKFSEDLVAEYNDMFFLALVIVNANDESEKCRVKAGTLLQILISRYDGNKLQDLVSTLGKWVARRSEDPALARSAAIVSGLTLQAVSTEQRSSLIGTIRQSMNDIIVDATQDLRRAEELAEEDQASAFELEVNLDHSLPYQALTTLARCLEGDGLDRIIWNDVIALLLFPHDWVRLAAAKCVGLALAKNSTLLDAEQLSDVARKCCLLLTGHRGKDGSRTIANEKLSTQVVKLLFFIGKTWAVAPDVEDGGDDGEEKRGMEDAENKSKSTLPWLMSRMSFVARHLILNRPAAHEQVRSIIAWTPPLSAVFQFFALMINYLPVERVERYLRHVLSPIYRIVDDEGDVRITPGDQQLEQLYELSIEVRDLVQNKVGTTAFSVVWEQLRKKSVEKRGSRKAEQHRMAVMDPEAYGRRKEQRSSMKQDSKKRKAKSFADAKLRERPVKRRA</sequence>
<evidence type="ECO:0000256" key="1">
    <source>
        <dbReference type="PROSITE-ProRule" id="PRU00103"/>
    </source>
</evidence>
<feature type="repeat" description="HEAT" evidence="1">
    <location>
        <begin position="1731"/>
        <end position="1772"/>
    </location>
</feature>
<dbReference type="InterPro" id="IPR011989">
    <property type="entry name" value="ARM-like"/>
</dbReference>
<evidence type="ECO:0008006" key="9">
    <source>
        <dbReference type="Google" id="ProtNLM"/>
    </source>
</evidence>